<dbReference type="SUPFAM" id="SSF46689">
    <property type="entry name" value="Homeodomain-like"/>
    <property type="match status" value="1"/>
</dbReference>
<organism evidence="16 17">
    <name type="scientific">Ohtaekwangia koreensis</name>
    <dbReference type="NCBI Taxonomy" id="688867"/>
    <lineage>
        <taxon>Bacteria</taxon>
        <taxon>Pseudomonadati</taxon>
        <taxon>Bacteroidota</taxon>
        <taxon>Cytophagia</taxon>
        <taxon>Cytophagales</taxon>
        <taxon>Fulvivirgaceae</taxon>
        <taxon>Ohtaekwangia</taxon>
    </lineage>
</organism>
<keyword evidence="10" id="KW-0238">DNA-binding</keyword>
<feature type="domain" description="Response regulatory" evidence="15">
    <location>
        <begin position="1132"/>
        <end position="1247"/>
    </location>
</feature>
<dbReference type="InterPro" id="IPR011006">
    <property type="entry name" value="CheY-like_superfamily"/>
</dbReference>
<dbReference type="InterPro" id="IPR001789">
    <property type="entry name" value="Sig_transdc_resp-reg_receiver"/>
</dbReference>
<dbReference type="STRING" id="688867.SAMN05660236_5613"/>
<keyword evidence="5" id="KW-0547">Nucleotide-binding</keyword>
<dbReference type="InterPro" id="IPR018060">
    <property type="entry name" value="HTH_AraC"/>
</dbReference>
<dbReference type="PANTHER" id="PTHR43547">
    <property type="entry name" value="TWO-COMPONENT HISTIDINE KINASE"/>
    <property type="match status" value="1"/>
</dbReference>
<evidence type="ECO:0000256" key="10">
    <source>
        <dbReference type="ARBA" id="ARBA00023125"/>
    </source>
</evidence>
<dbReference type="PROSITE" id="PS50110">
    <property type="entry name" value="RESPONSE_REGULATORY"/>
    <property type="match status" value="1"/>
</dbReference>
<dbReference type="Pfam" id="PF07494">
    <property type="entry name" value="Reg_prop"/>
    <property type="match status" value="6"/>
</dbReference>
<gene>
    <name evidence="16" type="ORF">SAMN05660236_5613</name>
</gene>
<comment type="catalytic activity">
    <reaction evidence="1">
        <text>ATP + protein L-histidine = ADP + protein N-phospho-L-histidine.</text>
        <dbReference type="EC" id="2.7.13.3"/>
    </reaction>
</comment>
<dbReference type="Gene3D" id="1.10.10.60">
    <property type="entry name" value="Homeodomain-like"/>
    <property type="match status" value="1"/>
</dbReference>
<sequence length="1388" mass="158147">MCDVRRRYWTVVILFFLIRFAAAQPSGLPEKEIIFDQLPEKLGLSQSSINCILQDREGFLWIGTWSGLLRYDGYSTVVYHSDNAPNKIKSNKISAIYEDKQGYLWVGTHMGGLFRYDKNKDIFTQFSHHEGDAKSLSHNNVNCIGEDQYGNLWVGTENGLNVFDPENKNFASFFSTPNDTTSLAQSIVTDIFLSSSKELWIATANGLQKVSKDVASRYRFKTYRYTLDPANQYHHNYIYKICELPVNGKPAIWFCTIRGLKKLQDGVITNYQVPDKPSSFSFIRSMYAVKGARPYIITGSEKGLSFFDPATNIFTKFIGDFDQRVNLSHGTVTALYLDRSGVFWVGTKKGLNKFDSYSKDFQSFKTDSFDTGKNIITGLRSSTDQGYWISTIGGGLYKLKGKTFQRVRIIDRDDNDFVNFIQTIYTDTRGNVWLGTAGAGVYRFHQDDVDASTGRVRKFEHYAAFSTPSFNSNYIMSLTEDNIGNVWIGTWSGGLYKITPEGKVTPYSDALLREAPLVVMHADLAGTLWVGTRGNGLYKIKPKGDSLDIRQFHRHDSIKGNLSNNFINAIYEDHAGLLWIGTEGGLNSFDRRTELFKYYKIEEGPSSDVIVSILEDDSGKLWLAHWDGLTVIDPLDAKFVKHYDHHDRLAGGFFYNNVSYKDEKGRLLFGGSEGFNIIDPNVVVTNPNFPKVVINDFLIFNKSVPTGSEFDGRVILDKPLSAIDQVTLEYSENSISFEFTALDYAAPEKTRYAYMLEGFDKDWNYTNASRRYANYTNLNEGKYIFKVKAANSEGVWNGNVSSVTVVMNPPWWKSTWARFIYFVLALGMLHLFRTLVLMRANFKHDLRLERLQRENMEQLNYAKLQFFTNISHEFRTPLTLILGPSQSLLDKGEGGKETRDQLLNINNNAQRLLRLVNQLLDFRKAESGNLKLEVSEGNIVKFIKEVKLSFDTLAEQMRIDFSLYASSNIIKAWFDRDQFEKIMFNLLSNAFKHTPEGGKITMQIVEGQDEISITVEDNGKGIKREHFDSIFQTFFSYDEDKHHTGTGIGLALAKSLVDMHHGKLMVQSEENSFTRFVITLPKGSAHFDAAELLSVSKDIESMDRYPTFKPQPILIPEKDTQAIAENLKDLPKLLLVEDNDEVRTYIRSIFDGTYIVLQASEGKEGLDIALEEMPDLVISDVMMPVMDGITLCTQLKSNVKTSHIPVILLTARTSLIFKVEGLETGADDYITKPFNPKVLQLKVRNLMRMRELMRKMFRDNEVLTIEPKRVTLTSADETFVQQALESIEKNMSNPDYAVDDLGRDVGMSRTQLYRKLKALTGQSANEFIRVIRLKRAAQLLEQNQLTIAEVTYEVGFTDLKYFRECFKKLFGVTPSEFVQRTSDDYQLE</sequence>
<dbReference type="RefSeq" id="WP_079690112.1">
    <property type="nucleotide sequence ID" value="NZ_FUZU01000005.1"/>
</dbReference>
<evidence type="ECO:0000313" key="17">
    <source>
        <dbReference type="Proteomes" id="UP000190961"/>
    </source>
</evidence>
<evidence type="ECO:0000256" key="4">
    <source>
        <dbReference type="ARBA" id="ARBA00022679"/>
    </source>
</evidence>
<evidence type="ECO:0000259" key="13">
    <source>
        <dbReference type="PROSITE" id="PS01124"/>
    </source>
</evidence>
<dbReference type="Gene3D" id="1.10.287.130">
    <property type="match status" value="1"/>
</dbReference>
<evidence type="ECO:0000256" key="8">
    <source>
        <dbReference type="ARBA" id="ARBA00023012"/>
    </source>
</evidence>
<dbReference type="GO" id="GO:0003700">
    <property type="term" value="F:DNA-binding transcription factor activity"/>
    <property type="evidence" value="ECO:0007669"/>
    <property type="project" value="InterPro"/>
</dbReference>
<dbReference type="FunFam" id="2.60.40.10:FF:000791">
    <property type="entry name" value="Two-component system sensor histidine kinase/response regulator"/>
    <property type="match status" value="1"/>
</dbReference>
<keyword evidence="3 12" id="KW-0597">Phosphoprotein</keyword>
<dbReference type="InterPro" id="IPR003661">
    <property type="entry name" value="HisK_dim/P_dom"/>
</dbReference>
<name>A0A1T5MKS4_9BACT</name>
<dbReference type="InterPro" id="IPR036097">
    <property type="entry name" value="HisK_dim/P_sf"/>
</dbReference>
<feature type="domain" description="Histidine kinase" evidence="14">
    <location>
        <begin position="869"/>
        <end position="1084"/>
    </location>
</feature>
<dbReference type="SMART" id="SM00388">
    <property type="entry name" value="HisKA"/>
    <property type="match status" value="1"/>
</dbReference>
<evidence type="ECO:0000259" key="15">
    <source>
        <dbReference type="PROSITE" id="PS50110"/>
    </source>
</evidence>
<dbReference type="Gene3D" id="3.30.565.10">
    <property type="entry name" value="Histidine kinase-like ATPase, C-terminal domain"/>
    <property type="match status" value="1"/>
</dbReference>
<dbReference type="EMBL" id="FUZU01000005">
    <property type="protein sequence ID" value="SKC88518.1"/>
    <property type="molecule type" value="Genomic_DNA"/>
</dbReference>
<dbReference type="InterPro" id="IPR015943">
    <property type="entry name" value="WD40/YVTN_repeat-like_dom_sf"/>
</dbReference>
<dbReference type="CDD" id="cd17574">
    <property type="entry name" value="REC_OmpR"/>
    <property type="match status" value="1"/>
</dbReference>
<dbReference type="Gene3D" id="3.40.50.2300">
    <property type="match status" value="1"/>
</dbReference>
<dbReference type="PROSITE" id="PS00041">
    <property type="entry name" value="HTH_ARAC_FAMILY_1"/>
    <property type="match status" value="1"/>
</dbReference>
<dbReference type="FunFam" id="3.30.565.10:FF:000037">
    <property type="entry name" value="Hybrid sensor histidine kinase/response regulator"/>
    <property type="match status" value="1"/>
</dbReference>
<dbReference type="Gene3D" id="2.60.40.10">
    <property type="entry name" value="Immunoglobulins"/>
    <property type="match status" value="1"/>
</dbReference>
<dbReference type="PROSITE" id="PS50109">
    <property type="entry name" value="HIS_KIN"/>
    <property type="match status" value="1"/>
</dbReference>
<evidence type="ECO:0000256" key="7">
    <source>
        <dbReference type="ARBA" id="ARBA00022840"/>
    </source>
</evidence>
<dbReference type="SMART" id="SM00448">
    <property type="entry name" value="REC"/>
    <property type="match status" value="1"/>
</dbReference>
<dbReference type="InterPro" id="IPR011123">
    <property type="entry name" value="Y_Y_Y"/>
</dbReference>
<dbReference type="SMART" id="SM00342">
    <property type="entry name" value="HTH_ARAC"/>
    <property type="match status" value="1"/>
</dbReference>
<dbReference type="InterPro" id="IPR009057">
    <property type="entry name" value="Homeodomain-like_sf"/>
</dbReference>
<dbReference type="Pfam" id="PF07495">
    <property type="entry name" value="Y_Y_Y"/>
    <property type="match status" value="1"/>
</dbReference>
<dbReference type="GO" id="GO:0000155">
    <property type="term" value="F:phosphorelay sensor kinase activity"/>
    <property type="evidence" value="ECO:0007669"/>
    <property type="project" value="InterPro"/>
</dbReference>
<dbReference type="SUPFAM" id="SSF63829">
    <property type="entry name" value="Calcium-dependent phosphotriesterase"/>
    <property type="match status" value="3"/>
</dbReference>
<dbReference type="InterPro" id="IPR018062">
    <property type="entry name" value="HTH_AraC-typ_CS"/>
</dbReference>
<keyword evidence="6" id="KW-0418">Kinase</keyword>
<evidence type="ECO:0000256" key="5">
    <source>
        <dbReference type="ARBA" id="ARBA00022741"/>
    </source>
</evidence>
<evidence type="ECO:0000256" key="12">
    <source>
        <dbReference type="PROSITE-ProRule" id="PRU00169"/>
    </source>
</evidence>
<keyword evidence="17" id="KW-1185">Reference proteome</keyword>
<dbReference type="Gene3D" id="2.130.10.10">
    <property type="entry name" value="YVTN repeat-like/Quinoprotein amine dehydrogenase"/>
    <property type="match status" value="4"/>
</dbReference>
<evidence type="ECO:0000256" key="2">
    <source>
        <dbReference type="ARBA" id="ARBA00012438"/>
    </source>
</evidence>
<evidence type="ECO:0000256" key="1">
    <source>
        <dbReference type="ARBA" id="ARBA00000085"/>
    </source>
</evidence>
<dbReference type="Pfam" id="PF02518">
    <property type="entry name" value="HATPase_c"/>
    <property type="match status" value="1"/>
</dbReference>
<dbReference type="PANTHER" id="PTHR43547:SF2">
    <property type="entry name" value="HYBRID SIGNAL TRANSDUCTION HISTIDINE KINASE C"/>
    <property type="match status" value="1"/>
</dbReference>
<evidence type="ECO:0000256" key="6">
    <source>
        <dbReference type="ARBA" id="ARBA00022777"/>
    </source>
</evidence>
<dbReference type="Pfam" id="PF00072">
    <property type="entry name" value="Response_reg"/>
    <property type="match status" value="1"/>
</dbReference>
<dbReference type="FunFam" id="1.10.287.130:FF:000034">
    <property type="entry name" value="Two-component system sensor histidine kinase/response regulator"/>
    <property type="match status" value="1"/>
</dbReference>
<evidence type="ECO:0000259" key="14">
    <source>
        <dbReference type="PROSITE" id="PS50109"/>
    </source>
</evidence>
<evidence type="ECO:0000313" key="16">
    <source>
        <dbReference type="EMBL" id="SKC88518.1"/>
    </source>
</evidence>
<dbReference type="GO" id="GO:0005524">
    <property type="term" value="F:ATP binding"/>
    <property type="evidence" value="ECO:0007669"/>
    <property type="project" value="UniProtKB-KW"/>
</dbReference>
<dbReference type="Proteomes" id="UP000190961">
    <property type="component" value="Unassembled WGS sequence"/>
</dbReference>
<keyword evidence="7" id="KW-0067">ATP-binding</keyword>
<dbReference type="Pfam" id="PF12833">
    <property type="entry name" value="HTH_18"/>
    <property type="match status" value="1"/>
</dbReference>
<dbReference type="Pfam" id="PF00512">
    <property type="entry name" value="HisKA"/>
    <property type="match status" value="1"/>
</dbReference>
<dbReference type="SUPFAM" id="SSF47384">
    <property type="entry name" value="Homodimeric domain of signal transducing histidine kinase"/>
    <property type="match status" value="1"/>
</dbReference>
<protein>
    <recommendedName>
        <fullName evidence="2">histidine kinase</fullName>
        <ecNumber evidence="2">2.7.13.3</ecNumber>
    </recommendedName>
</protein>
<dbReference type="PRINTS" id="PR00344">
    <property type="entry name" value="BCTRLSENSOR"/>
</dbReference>
<dbReference type="InterPro" id="IPR005467">
    <property type="entry name" value="His_kinase_dom"/>
</dbReference>
<keyword evidence="11" id="KW-0804">Transcription</keyword>
<reference evidence="16 17" key="1">
    <citation type="submission" date="2017-02" db="EMBL/GenBank/DDBJ databases">
        <authorList>
            <person name="Peterson S.W."/>
        </authorList>
    </citation>
    <scope>NUCLEOTIDE SEQUENCE [LARGE SCALE GENOMIC DNA]</scope>
    <source>
        <strain evidence="16 17">DSM 25262</strain>
    </source>
</reference>
<dbReference type="InterPro" id="IPR003594">
    <property type="entry name" value="HATPase_dom"/>
</dbReference>
<dbReference type="PROSITE" id="PS01124">
    <property type="entry name" value="HTH_ARAC_FAMILY_2"/>
    <property type="match status" value="1"/>
</dbReference>
<dbReference type="CDD" id="cd00082">
    <property type="entry name" value="HisKA"/>
    <property type="match status" value="1"/>
</dbReference>
<dbReference type="SUPFAM" id="SSF55874">
    <property type="entry name" value="ATPase domain of HSP90 chaperone/DNA topoisomerase II/histidine kinase"/>
    <property type="match status" value="1"/>
</dbReference>
<accession>A0A1T5MKS4</accession>
<dbReference type="InterPro" id="IPR011110">
    <property type="entry name" value="Reg_prop"/>
</dbReference>
<evidence type="ECO:0000256" key="9">
    <source>
        <dbReference type="ARBA" id="ARBA00023015"/>
    </source>
</evidence>
<proteinExistence type="predicted"/>
<dbReference type="OrthoDB" id="9797097at2"/>
<keyword evidence="8" id="KW-0902">Two-component regulatory system</keyword>
<dbReference type="GO" id="GO:0043565">
    <property type="term" value="F:sequence-specific DNA binding"/>
    <property type="evidence" value="ECO:0007669"/>
    <property type="project" value="InterPro"/>
</dbReference>
<dbReference type="InterPro" id="IPR013783">
    <property type="entry name" value="Ig-like_fold"/>
</dbReference>
<keyword evidence="4" id="KW-0808">Transferase</keyword>
<dbReference type="SMART" id="SM00387">
    <property type="entry name" value="HATPase_c"/>
    <property type="match status" value="1"/>
</dbReference>
<feature type="domain" description="HTH araC/xylS-type" evidence="13">
    <location>
        <begin position="1281"/>
        <end position="1380"/>
    </location>
</feature>
<dbReference type="InterPro" id="IPR004358">
    <property type="entry name" value="Sig_transdc_His_kin-like_C"/>
</dbReference>
<evidence type="ECO:0000256" key="11">
    <source>
        <dbReference type="ARBA" id="ARBA00023163"/>
    </source>
</evidence>
<keyword evidence="9" id="KW-0805">Transcription regulation</keyword>
<dbReference type="SUPFAM" id="SSF52172">
    <property type="entry name" value="CheY-like"/>
    <property type="match status" value="1"/>
</dbReference>
<dbReference type="FunFam" id="1.10.10.60:FF:000284">
    <property type="entry name" value="Two-component system sensor histidine kinase/response regulator"/>
    <property type="match status" value="1"/>
</dbReference>
<evidence type="ECO:0000256" key="3">
    <source>
        <dbReference type="ARBA" id="ARBA00022553"/>
    </source>
</evidence>
<dbReference type="InterPro" id="IPR036890">
    <property type="entry name" value="HATPase_C_sf"/>
</dbReference>
<dbReference type="EC" id="2.7.13.3" evidence="2"/>
<feature type="modified residue" description="4-aspartylphosphate" evidence="12">
    <location>
        <position position="1180"/>
    </location>
</feature>